<dbReference type="SUPFAM" id="SSF53756">
    <property type="entry name" value="UDP-Glycosyltransferase/glycogen phosphorylase"/>
    <property type="match status" value="1"/>
</dbReference>
<name>X1RRE6_9ZZZZ</name>
<sequence length="224" mass="26654">MKILLCHNYYKERGGEDTVFDYEKELLKQKGYEVIEYCKRSKNINNIFKELIVLVKLFFSINTYREINRIIKEKKPDIAHIHNIFPIISPSIYYVLKKNNIPIVQTIHNYRFYCSNGLSIKSGRICSKCEKLSFKSIFNICNEDKKLYDLLLSLIIYFMRKFKVYDKVDYFIAPSKFIQNMLVRCGINENKIIFKVNLINTNINLISLKKCKNVKNLKYFSYVG</sequence>
<dbReference type="Pfam" id="PF13439">
    <property type="entry name" value="Glyco_transf_4"/>
    <property type="match status" value="1"/>
</dbReference>
<comment type="caution">
    <text evidence="2">The sequence shown here is derived from an EMBL/GenBank/DDBJ whole genome shotgun (WGS) entry which is preliminary data.</text>
</comment>
<dbReference type="Gene3D" id="3.40.50.2000">
    <property type="entry name" value="Glycogen Phosphorylase B"/>
    <property type="match status" value="1"/>
</dbReference>
<evidence type="ECO:0000313" key="2">
    <source>
        <dbReference type="EMBL" id="GAI69521.1"/>
    </source>
</evidence>
<organism evidence="2">
    <name type="scientific">marine sediment metagenome</name>
    <dbReference type="NCBI Taxonomy" id="412755"/>
    <lineage>
        <taxon>unclassified sequences</taxon>
        <taxon>metagenomes</taxon>
        <taxon>ecological metagenomes</taxon>
    </lineage>
</organism>
<dbReference type="InterPro" id="IPR028098">
    <property type="entry name" value="Glyco_trans_4-like_N"/>
</dbReference>
<dbReference type="EMBL" id="BARW01003643">
    <property type="protein sequence ID" value="GAI69521.1"/>
    <property type="molecule type" value="Genomic_DNA"/>
</dbReference>
<accession>X1RRE6</accession>
<proteinExistence type="predicted"/>
<feature type="domain" description="Glycosyltransferase subfamily 4-like N-terminal" evidence="1">
    <location>
        <begin position="27"/>
        <end position="193"/>
    </location>
</feature>
<feature type="non-terminal residue" evidence="2">
    <location>
        <position position="224"/>
    </location>
</feature>
<evidence type="ECO:0000259" key="1">
    <source>
        <dbReference type="Pfam" id="PF13439"/>
    </source>
</evidence>
<protein>
    <recommendedName>
        <fullName evidence="1">Glycosyltransferase subfamily 4-like N-terminal domain-containing protein</fullName>
    </recommendedName>
</protein>
<dbReference type="AlphaFoldDB" id="X1RRE6"/>
<gene>
    <name evidence="2" type="ORF">S12H4_09123</name>
</gene>
<reference evidence="2" key="1">
    <citation type="journal article" date="2014" name="Front. Microbiol.">
        <title>High frequency of phylogenetically diverse reductive dehalogenase-homologous genes in deep subseafloor sedimentary metagenomes.</title>
        <authorList>
            <person name="Kawai M."/>
            <person name="Futagami T."/>
            <person name="Toyoda A."/>
            <person name="Takaki Y."/>
            <person name="Nishi S."/>
            <person name="Hori S."/>
            <person name="Arai W."/>
            <person name="Tsubouchi T."/>
            <person name="Morono Y."/>
            <person name="Uchiyama I."/>
            <person name="Ito T."/>
            <person name="Fujiyama A."/>
            <person name="Inagaki F."/>
            <person name="Takami H."/>
        </authorList>
    </citation>
    <scope>NUCLEOTIDE SEQUENCE</scope>
    <source>
        <strain evidence="2">Expedition CK06-06</strain>
    </source>
</reference>